<evidence type="ECO:0000313" key="1">
    <source>
        <dbReference type="EMBL" id="KAG9219922.1"/>
    </source>
</evidence>
<keyword evidence="2" id="KW-1185">Reference proteome</keyword>
<reference evidence="1 2" key="1">
    <citation type="journal article" date="2021" name="Appl. Environ. Microbiol.">
        <title>Genetic linkage and physical mapping for an oyster mushroom Pleurotus cornucopiae and QTL analysis for the trait cap color.</title>
        <authorList>
            <person name="Zhang Y."/>
            <person name="Gao W."/>
            <person name="Sonnenberg A."/>
            <person name="Chen Q."/>
            <person name="Zhang J."/>
            <person name="Huang C."/>
        </authorList>
    </citation>
    <scope>NUCLEOTIDE SEQUENCE [LARGE SCALE GENOMIC DNA]</scope>
    <source>
        <strain evidence="1">CCMSSC00406</strain>
    </source>
</reference>
<accession>A0ACB7INW6</accession>
<gene>
    <name evidence="1" type="ORF">CCMSSC00406_0009525</name>
</gene>
<organism evidence="1 2">
    <name type="scientific">Pleurotus cornucopiae</name>
    <name type="common">Cornucopia mushroom</name>
    <dbReference type="NCBI Taxonomy" id="5321"/>
    <lineage>
        <taxon>Eukaryota</taxon>
        <taxon>Fungi</taxon>
        <taxon>Dikarya</taxon>
        <taxon>Basidiomycota</taxon>
        <taxon>Agaricomycotina</taxon>
        <taxon>Agaricomycetes</taxon>
        <taxon>Agaricomycetidae</taxon>
        <taxon>Agaricales</taxon>
        <taxon>Pleurotineae</taxon>
        <taxon>Pleurotaceae</taxon>
        <taxon>Pleurotus</taxon>
    </lineage>
</organism>
<dbReference type="EMBL" id="WQMT02000008">
    <property type="protein sequence ID" value="KAG9219922.1"/>
    <property type="molecule type" value="Genomic_DNA"/>
</dbReference>
<name>A0ACB7INW6_PLECO</name>
<sequence length="372" mass="39429">MIATTSLLSLVILLISTPTSVSAHGVVAIVSVDGKAYKQNLPGTPSPFASATRLITTVEPVKGAANADTLCGPTRNHNTQFAVQTLEVNPGAKMEFDWRGGDMSFWPHSTGPMLTYMASCGDGGCENFDATQARWFKIQQVARKQSGDRAWAQVDLMSGATAAVTIPKNIAPGNYLIRHEIIALHLATQRGGAEFYPSCTQIRITGNGSGKPTNSEMVKFPGAYSDDDPGIFFPGTFDPDARYVYPGPQIAAFVTSPASSDNTDNDSPVSTSASSTTSNPNASPSTSSTPSTSSGTSTNPDSSSSGYHSQCHLKRRAPSQNDSATRLSARSSPPDNSGPMRISRIMVQHLRNLGLGVGVNFNSNGRNTKRRH</sequence>
<protein>
    <submittedName>
        <fullName evidence="1">Uncharacterized protein</fullName>
    </submittedName>
</protein>
<proteinExistence type="predicted"/>
<evidence type="ECO:0000313" key="2">
    <source>
        <dbReference type="Proteomes" id="UP000824881"/>
    </source>
</evidence>
<comment type="caution">
    <text evidence="1">The sequence shown here is derived from an EMBL/GenBank/DDBJ whole genome shotgun (WGS) entry which is preliminary data.</text>
</comment>
<dbReference type="Proteomes" id="UP000824881">
    <property type="component" value="Unassembled WGS sequence"/>
</dbReference>